<feature type="compositionally biased region" description="Gly residues" evidence="1">
    <location>
        <begin position="23"/>
        <end position="41"/>
    </location>
</feature>
<dbReference type="Proteomes" id="UP001292094">
    <property type="component" value="Unassembled WGS sequence"/>
</dbReference>
<dbReference type="EMBL" id="JAWZYT010002496">
    <property type="protein sequence ID" value="KAK4304010.1"/>
    <property type="molecule type" value="Genomic_DNA"/>
</dbReference>
<evidence type="ECO:0000256" key="1">
    <source>
        <dbReference type="SAM" id="MobiDB-lite"/>
    </source>
</evidence>
<keyword evidence="3" id="KW-1185">Reference proteome</keyword>
<feature type="region of interest" description="Disordered" evidence="1">
    <location>
        <begin position="1"/>
        <end position="92"/>
    </location>
</feature>
<accession>A0AAE1U2P7</accession>
<comment type="caution">
    <text evidence="2">The sequence shown here is derived from an EMBL/GenBank/DDBJ whole genome shotgun (WGS) entry which is preliminary data.</text>
</comment>
<dbReference type="AlphaFoldDB" id="A0AAE1U2P7"/>
<feature type="compositionally biased region" description="Gly residues" evidence="1">
    <location>
        <begin position="48"/>
        <end position="75"/>
    </location>
</feature>
<protein>
    <submittedName>
        <fullName evidence="2">Uncharacterized protein</fullName>
    </submittedName>
</protein>
<feature type="compositionally biased region" description="Basic and acidic residues" evidence="1">
    <location>
        <begin position="11"/>
        <end position="20"/>
    </location>
</feature>
<name>A0AAE1U2P7_9EUCA</name>
<evidence type="ECO:0000313" key="3">
    <source>
        <dbReference type="Proteomes" id="UP001292094"/>
    </source>
</evidence>
<evidence type="ECO:0000313" key="2">
    <source>
        <dbReference type="EMBL" id="KAK4304010.1"/>
    </source>
</evidence>
<reference evidence="2" key="1">
    <citation type="submission" date="2023-11" db="EMBL/GenBank/DDBJ databases">
        <title>Genome assemblies of two species of porcelain crab, Petrolisthes cinctipes and Petrolisthes manimaculis (Anomura: Porcellanidae).</title>
        <authorList>
            <person name="Angst P."/>
        </authorList>
    </citation>
    <scope>NUCLEOTIDE SEQUENCE</scope>
    <source>
        <strain evidence="2">PB745_02</strain>
        <tissue evidence="2">Gill</tissue>
    </source>
</reference>
<gene>
    <name evidence="2" type="ORF">Pmani_024030</name>
</gene>
<organism evidence="2 3">
    <name type="scientific">Petrolisthes manimaculis</name>
    <dbReference type="NCBI Taxonomy" id="1843537"/>
    <lineage>
        <taxon>Eukaryota</taxon>
        <taxon>Metazoa</taxon>
        <taxon>Ecdysozoa</taxon>
        <taxon>Arthropoda</taxon>
        <taxon>Crustacea</taxon>
        <taxon>Multicrustacea</taxon>
        <taxon>Malacostraca</taxon>
        <taxon>Eumalacostraca</taxon>
        <taxon>Eucarida</taxon>
        <taxon>Decapoda</taxon>
        <taxon>Pleocyemata</taxon>
        <taxon>Anomura</taxon>
        <taxon>Galatheoidea</taxon>
        <taxon>Porcellanidae</taxon>
        <taxon>Petrolisthes</taxon>
    </lineage>
</organism>
<proteinExistence type="predicted"/>
<sequence>MRSWKKSVNWVKEKEKDRETVSSGGGGRVSGEGASVSGGGRRVSSGGKRCGGGRVSGGGGKVSSGGGKVSSGGGRSVRWRSKKCGDDGGMEG</sequence>